<dbReference type="Proteomes" id="UP000735302">
    <property type="component" value="Unassembled WGS sequence"/>
</dbReference>
<evidence type="ECO:0000313" key="2">
    <source>
        <dbReference type="Proteomes" id="UP000735302"/>
    </source>
</evidence>
<evidence type="ECO:0000313" key="1">
    <source>
        <dbReference type="EMBL" id="GFO36180.1"/>
    </source>
</evidence>
<keyword evidence="2" id="KW-1185">Reference proteome</keyword>
<organism evidence="1 2">
    <name type="scientific">Plakobranchus ocellatus</name>
    <dbReference type="NCBI Taxonomy" id="259542"/>
    <lineage>
        <taxon>Eukaryota</taxon>
        <taxon>Metazoa</taxon>
        <taxon>Spiralia</taxon>
        <taxon>Lophotrochozoa</taxon>
        <taxon>Mollusca</taxon>
        <taxon>Gastropoda</taxon>
        <taxon>Heterobranchia</taxon>
        <taxon>Euthyneura</taxon>
        <taxon>Panpulmonata</taxon>
        <taxon>Sacoglossa</taxon>
        <taxon>Placobranchoidea</taxon>
        <taxon>Plakobranchidae</taxon>
        <taxon>Plakobranchus</taxon>
    </lineage>
</organism>
<dbReference type="AlphaFoldDB" id="A0AAV4CWF1"/>
<keyword evidence="1" id="KW-0648">Protein biosynthesis</keyword>
<reference evidence="1 2" key="1">
    <citation type="journal article" date="2021" name="Elife">
        <title>Chloroplast acquisition without the gene transfer in kleptoplastic sea slugs, Plakobranchus ocellatus.</title>
        <authorList>
            <person name="Maeda T."/>
            <person name="Takahashi S."/>
            <person name="Yoshida T."/>
            <person name="Shimamura S."/>
            <person name="Takaki Y."/>
            <person name="Nagai Y."/>
            <person name="Toyoda A."/>
            <person name="Suzuki Y."/>
            <person name="Arimoto A."/>
            <person name="Ishii H."/>
            <person name="Satoh N."/>
            <person name="Nishiyama T."/>
            <person name="Hasebe M."/>
            <person name="Maruyama T."/>
            <person name="Minagawa J."/>
            <person name="Obokata J."/>
            <person name="Shigenobu S."/>
        </authorList>
    </citation>
    <scope>NUCLEOTIDE SEQUENCE [LARGE SCALE GENOMIC DNA]</scope>
</reference>
<keyword evidence="1" id="KW-0396">Initiation factor</keyword>
<comment type="caution">
    <text evidence="1">The sequence shown here is derived from an EMBL/GenBank/DDBJ whole genome shotgun (WGS) entry which is preliminary data.</text>
</comment>
<proteinExistence type="predicted"/>
<gene>
    <name evidence="1" type="ORF">PoB_006268500</name>
</gene>
<dbReference type="EMBL" id="BLXT01007044">
    <property type="protein sequence ID" value="GFO36180.1"/>
    <property type="molecule type" value="Genomic_DNA"/>
</dbReference>
<sequence length="173" mass="19689">MDSYELCREHREGPNIMNDRDHRCDIMLLKALIEDDVYKALQRHFQKQDRAAVMKAFDAKMEAYKRDLLKREDSTMHFLFCHTHFLLGFATATEDGVRNIEEDYVEPGEKLGGDSKSSFSRFSAASECASVRLIPLASEVLGPCGAEKSGCREEWLAFCSSKGIQSLFTSYRS</sequence>
<protein>
    <submittedName>
        <fullName evidence="1">Eukaryotic translation initiation factor 3 subunit a-like protein</fullName>
    </submittedName>
</protein>
<accession>A0AAV4CWF1</accession>
<dbReference type="GO" id="GO:0003743">
    <property type="term" value="F:translation initiation factor activity"/>
    <property type="evidence" value="ECO:0007669"/>
    <property type="project" value="UniProtKB-KW"/>
</dbReference>
<name>A0AAV4CWF1_9GAST</name>